<reference evidence="3 4" key="1">
    <citation type="submission" date="2018-03" db="EMBL/GenBank/DDBJ databases">
        <title>Genomic Encyclopedia of Archaeal and Bacterial Type Strains, Phase II (KMG-II): from individual species to whole genera.</title>
        <authorList>
            <person name="Goeker M."/>
        </authorList>
    </citation>
    <scope>NUCLEOTIDE SEQUENCE [LARGE SCALE GENOMIC DNA]</scope>
    <source>
        <strain evidence="3 4">DSM 25027</strain>
    </source>
</reference>
<evidence type="ECO:0000313" key="3">
    <source>
        <dbReference type="EMBL" id="PRX56439.1"/>
    </source>
</evidence>
<dbReference type="Gene3D" id="3.30.2130.10">
    <property type="entry name" value="VC0802-like"/>
    <property type="match status" value="1"/>
</dbReference>
<dbReference type="Pfam" id="PF13840">
    <property type="entry name" value="ACT_7"/>
    <property type="match status" value="1"/>
</dbReference>
<feature type="domain" description="CASTOR ACT" evidence="2">
    <location>
        <begin position="70"/>
        <end position="126"/>
    </location>
</feature>
<dbReference type="InterPro" id="IPR027795">
    <property type="entry name" value="CASTOR_ACT_dom"/>
</dbReference>
<dbReference type="Proteomes" id="UP000237640">
    <property type="component" value="Unassembled WGS sequence"/>
</dbReference>
<dbReference type="EMBL" id="PVYX01000001">
    <property type="protein sequence ID" value="PRX56439.1"/>
    <property type="molecule type" value="Genomic_DNA"/>
</dbReference>
<dbReference type="RefSeq" id="WP_106143415.1">
    <property type="nucleotide sequence ID" value="NZ_PVYX01000001.1"/>
</dbReference>
<name>A0A2T0MFU1_9FLAO</name>
<evidence type="ECO:0000259" key="2">
    <source>
        <dbReference type="Pfam" id="PF13840"/>
    </source>
</evidence>
<keyword evidence="4" id="KW-1185">Reference proteome</keyword>
<dbReference type="AlphaFoldDB" id="A0A2T0MFU1"/>
<dbReference type="InterPro" id="IPR018717">
    <property type="entry name" value="DUF2241"/>
</dbReference>
<sequence>MAGKKELTQLLNEMEPVLHSGEYVFVSSKHSIPLDFKEIVASFKEEEGTTLILEKEKADALHLDYDYVASWITLNVHSSLEAVGLTAAISNALAQEGIPCNVVAAYYHDHIFVAQTEAKAAMQVLTNLMNTKRETP</sequence>
<protein>
    <submittedName>
        <fullName evidence="3">Uncharacterized protein</fullName>
    </submittedName>
</protein>
<evidence type="ECO:0000313" key="4">
    <source>
        <dbReference type="Proteomes" id="UP000237640"/>
    </source>
</evidence>
<accession>A0A2T0MFU1</accession>
<dbReference type="PANTHER" id="PTHR39199:SF1">
    <property type="entry name" value="BLR5128 PROTEIN"/>
    <property type="match status" value="1"/>
</dbReference>
<dbReference type="PANTHER" id="PTHR39199">
    <property type="entry name" value="BLR5128 PROTEIN"/>
    <property type="match status" value="1"/>
</dbReference>
<dbReference type="SUPFAM" id="SSF55021">
    <property type="entry name" value="ACT-like"/>
    <property type="match status" value="2"/>
</dbReference>
<feature type="domain" description="DUF2241" evidence="1">
    <location>
        <begin position="2"/>
        <end position="69"/>
    </location>
</feature>
<organism evidence="3 4">
    <name type="scientific">Flagellimonas meridianipacifica</name>
    <dbReference type="NCBI Taxonomy" id="1080225"/>
    <lineage>
        <taxon>Bacteria</taxon>
        <taxon>Pseudomonadati</taxon>
        <taxon>Bacteroidota</taxon>
        <taxon>Flavobacteriia</taxon>
        <taxon>Flavobacteriales</taxon>
        <taxon>Flavobacteriaceae</taxon>
        <taxon>Flagellimonas</taxon>
    </lineage>
</organism>
<gene>
    <name evidence="3" type="ORF">CLV81_0436</name>
</gene>
<proteinExistence type="predicted"/>
<dbReference type="OrthoDB" id="517867at2"/>
<dbReference type="InterPro" id="IPR045865">
    <property type="entry name" value="ACT-like_dom_sf"/>
</dbReference>
<comment type="caution">
    <text evidence="3">The sequence shown here is derived from an EMBL/GenBank/DDBJ whole genome shotgun (WGS) entry which is preliminary data.</text>
</comment>
<evidence type="ECO:0000259" key="1">
    <source>
        <dbReference type="Pfam" id="PF10000"/>
    </source>
</evidence>
<dbReference type="Pfam" id="PF10000">
    <property type="entry name" value="ACT_3"/>
    <property type="match status" value="1"/>
</dbReference>